<evidence type="ECO:0000256" key="2">
    <source>
        <dbReference type="SAM" id="Phobius"/>
    </source>
</evidence>
<feature type="region of interest" description="Disordered" evidence="1">
    <location>
        <begin position="63"/>
        <end position="88"/>
    </location>
</feature>
<reference evidence="3" key="1">
    <citation type="submission" date="2023-01" db="EMBL/GenBank/DDBJ databases">
        <title>Genome assembly of the deep-sea coral Lophelia pertusa.</title>
        <authorList>
            <person name="Herrera S."/>
            <person name="Cordes E."/>
        </authorList>
    </citation>
    <scope>NUCLEOTIDE SEQUENCE</scope>
    <source>
        <strain evidence="3">USNM1676648</strain>
        <tissue evidence="3">Polyp</tissue>
    </source>
</reference>
<keyword evidence="2" id="KW-0812">Transmembrane</keyword>
<name>A0A9X0D6P9_9CNID</name>
<gene>
    <name evidence="3" type="ORF">OS493_000948</name>
</gene>
<keyword evidence="2" id="KW-0472">Membrane</keyword>
<comment type="caution">
    <text evidence="3">The sequence shown here is derived from an EMBL/GenBank/DDBJ whole genome shotgun (WGS) entry which is preliminary data.</text>
</comment>
<feature type="compositionally biased region" description="Polar residues" evidence="1">
    <location>
        <begin position="63"/>
        <end position="77"/>
    </location>
</feature>
<accession>A0A9X0D6P9</accession>
<keyword evidence="4" id="KW-1185">Reference proteome</keyword>
<evidence type="ECO:0000313" key="4">
    <source>
        <dbReference type="Proteomes" id="UP001163046"/>
    </source>
</evidence>
<organism evidence="3 4">
    <name type="scientific">Desmophyllum pertusum</name>
    <dbReference type="NCBI Taxonomy" id="174260"/>
    <lineage>
        <taxon>Eukaryota</taxon>
        <taxon>Metazoa</taxon>
        <taxon>Cnidaria</taxon>
        <taxon>Anthozoa</taxon>
        <taxon>Hexacorallia</taxon>
        <taxon>Scleractinia</taxon>
        <taxon>Caryophylliina</taxon>
        <taxon>Caryophylliidae</taxon>
        <taxon>Desmophyllum</taxon>
    </lineage>
</organism>
<dbReference type="EMBL" id="MU825873">
    <property type="protein sequence ID" value="KAJ7387613.1"/>
    <property type="molecule type" value="Genomic_DNA"/>
</dbReference>
<sequence>MDTKSLIAIVCAIIAIVILVSLTIYTVITTWRKRSREYAQGQRSQRAASHSYQNMECVKNEQAAATDNTTGETSNEYAQAAPDRCPTADSNANAEVACTHSGQSAGKGVLVHVETNTDTSF</sequence>
<feature type="transmembrane region" description="Helical" evidence="2">
    <location>
        <begin position="6"/>
        <end position="28"/>
    </location>
</feature>
<keyword evidence="2" id="KW-1133">Transmembrane helix</keyword>
<dbReference type="AlphaFoldDB" id="A0A9X0D6P9"/>
<dbReference type="Proteomes" id="UP001163046">
    <property type="component" value="Unassembled WGS sequence"/>
</dbReference>
<evidence type="ECO:0000256" key="1">
    <source>
        <dbReference type="SAM" id="MobiDB-lite"/>
    </source>
</evidence>
<protein>
    <submittedName>
        <fullName evidence="3">Uncharacterized protein</fullName>
    </submittedName>
</protein>
<proteinExistence type="predicted"/>
<evidence type="ECO:0000313" key="3">
    <source>
        <dbReference type="EMBL" id="KAJ7387613.1"/>
    </source>
</evidence>